<comment type="cofactor">
    <cofactor evidence="1">
        <name>FMN</name>
        <dbReference type="ChEBI" id="CHEBI:58210"/>
    </cofactor>
</comment>
<dbReference type="GeneID" id="87955444"/>
<sequence>MTKSDQPIFPYPPHQVKGYHEFLPLQTQPIGSLLPSDQYPQNENPPKLFEPLTIRGVEFPNRAWVAPMCQYSSSNGQATDHHLVHLGSMAMRGWGSIMIEATAVVPEGRITPEDSGLWEDSQIDSFKRIVDYVHGIKGVIGIQLAHAGRKASTPAPWNLRLAVEGGYDGGNVVGEENGGWPNNVQAPSAISFNEGKYANPVESSLEYIENLKKAFADAVERCKAIGFDYIEIHGAHGYLLHEYVDPLSNTRTDGYGGSFENRIKLPLEITKLVRDKWDKPLFYRLSATDWLEDTLGPEKTENGDYAWWGIEQTTILTQKLADLGVDLIDVSSGGNDIRQKVQVGPSYQLPFAEHIKKNVKNILVGAVGIITDAHQANDIIEQGKADVVLLAREVLRNVDFPLQSALQLGTAVNPAVQYERAWTRMLVKHDPNNVHQTTRSQHGVTEVQGEEGEKKKPNRRGPPPEIHSAVPGV</sequence>
<evidence type="ECO:0000313" key="8">
    <source>
        <dbReference type="EMBL" id="WRT66358.1"/>
    </source>
</evidence>
<keyword evidence="2" id="KW-0285">Flavoprotein</keyword>
<keyword evidence="3" id="KW-0288">FMN</keyword>
<keyword evidence="9" id="KW-1185">Reference proteome</keyword>
<accession>A0ABZ1CXS5</accession>
<dbReference type="InterPro" id="IPR013785">
    <property type="entry name" value="Aldolase_TIM"/>
</dbReference>
<evidence type="ECO:0000256" key="1">
    <source>
        <dbReference type="ARBA" id="ARBA00001917"/>
    </source>
</evidence>
<evidence type="ECO:0000259" key="7">
    <source>
        <dbReference type="Pfam" id="PF00724"/>
    </source>
</evidence>
<name>A0ABZ1CXS5_9TREE</name>
<evidence type="ECO:0000256" key="2">
    <source>
        <dbReference type="ARBA" id="ARBA00022630"/>
    </source>
</evidence>
<gene>
    <name evidence="8" type="ORF">IL334_003313</name>
</gene>
<feature type="compositionally biased region" description="Polar residues" evidence="6">
    <location>
        <begin position="433"/>
        <end position="443"/>
    </location>
</feature>
<feature type="domain" description="NADH:flavin oxidoreductase/NADH oxidase N-terminal" evidence="7">
    <location>
        <begin position="47"/>
        <end position="403"/>
    </location>
</feature>
<dbReference type="InterPro" id="IPR001155">
    <property type="entry name" value="OxRdtase_FMN_N"/>
</dbReference>
<dbReference type="EMBL" id="CP141884">
    <property type="protein sequence ID" value="WRT66358.1"/>
    <property type="molecule type" value="Genomic_DNA"/>
</dbReference>
<dbReference type="RefSeq" id="XP_062791098.1">
    <property type="nucleotide sequence ID" value="XM_062935047.1"/>
</dbReference>
<keyword evidence="4" id="KW-0521">NADP</keyword>
<dbReference type="PANTHER" id="PTHR43303">
    <property type="entry name" value="NADPH DEHYDROGENASE C23G7.10C-RELATED"/>
    <property type="match status" value="1"/>
</dbReference>
<keyword evidence="5" id="KW-0560">Oxidoreductase</keyword>
<dbReference type="SUPFAM" id="SSF51395">
    <property type="entry name" value="FMN-linked oxidoreductases"/>
    <property type="match status" value="1"/>
</dbReference>
<evidence type="ECO:0000256" key="3">
    <source>
        <dbReference type="ARBA" id="ARBA00022643"/>
    </source>
</evidence>
<evidence type="ECO:0000256" key="4">
    <source>
        <dbReference type="ARBA" id="ARBA00022857"/>
    </source>
</evidence>
<organism evidence="8 9">
    <name type="scientific">Kwoniella shivajii</name>
    <dbReference type="NCBI Taxonomy" id="564305"/>
    <lineage>
        <taxon>Eukaryota</taxon>
        <taxon>Fungi</taxon>
        <taxon>Dikarya</taxon>
        <taxon>Basidiomycota</taxon>
        <taxon>Agaricomycotina</taxon>
        <taxon>Tremellomycetes</taxon>
        <taxon>Tremellales</taxon>
        <taxon>Cryptococcaceae</taxon>
        <taxon>Kwoniella</taxon>
    </lineage>
</organism>
<dbReference type="CDD" id="cd02932">
    <property type="entry name" value="OYE_YqiM_FMN"/>
    <property type="match status" value="1"/>
</dbReference>
<dbReference type="InterPro" id="IPR044152">
    <property type="entry name" value="YqjM-like"/>
</dbReference>
<reference evidence="8 9" key="1">
    <citation type="submission" date="2024-01" db="EMBL/GenBank/DDBJ databases">
        <title>Comparative genomics of Cryptococcus and Kwoniella reveals pathogenesis evolution and contrasting modes of karyotype evolution via chromosome fusion or intercentromeric recombination.</title>
        <authorList>
            <person name="Coelho M.A."/>
            <person name="David-Palma M."/>
            <person name="Shea T."/>
            <person name="Bowers K."/>
            <person name="McGinley-Smith S."/>
            <person name="Mohammad A.W."/>
            <person name="Gnirke A."/>
            <person name="Yurkov A.M."/>
            <person name="Nowrousian M."/>
            <person name="Sun S."/>
            <person name="Cuomo C.A."/>
            <person name="Heitman J."/>
        </authorList>
    </citation>
    <scope>NUCLEOTIDE SEQUENCE [LARGE SCALE GENOMIC DNA]</scope>
    <source>
        <strain evidence="8">CBS 11374</strain>
    </source>
</reference>
<evidence type="ECO:0000256" key="6">
    <source>
        <dbReference type="SAM" id="MobiDB-lite"/>
    </source>
</evidence>
<dbReference type="Gene3D" id="3.20.20.70">
    <property type="entry name" value="Aldolase class I"/>
    <property type="match status" value="1"/>
</dbReference>
<feature type="region of interest" description="Disordered" evidence="6">
    <location>
        <begin position="429"/>
        <end position="473"/>
    </location>
</feature>
<evidence type="ECO:0000313" key="9">
    <source>
        <dbReference type="Proteomes" id="UP001329825"/>
    </source>
</evidence>
<dbReference type="Proteomes" id="UP001329825">
    <property type="component" value="Chromosome 4"/>
</dbReference>
<proteinExistence type="predicted"/>
<protein>
    <recommendedName>
        <fullName evidence="7">NADH:flavin oxidoreductase/NADH oxidase N-terminal domain-containing protein</fullName>
    </recommendedName>
</protein>
<dbReference type="PANTHER" id="PTHR43303:SF4">
    <property type="entry name" value="NADPH DEHYDROGENASE C23G7.10C-RELATED"/>
    <property type="match status" value="1"/>
</dbReference>
<evidence type="ECO:0000256" key="5">
    <source>
        <dbReference type="ARBA" id="ARBA00023002"/>
    </source>
</evidence>
<dbReference type="Pfam" id="PF00724">
    <property type="entry name" value="Oxidored_FMN"/>
    <property type="match status" value="1"/>
</dbReference>